<accession>A0A917TRX8</accession>
<dbReference type="InterPro" id="IPR041657">
    <property type="entry name" value="HTH_17"/>
</dbReference>
<dbReference type="AlphaFoldDB" id="A0A917TRX8"/>
<gene>
    <name evidence="2" type="ORF">GCM10011351_20850</name>
</gene>
<evidence type="ECO:0000259" key="1">
    <source>
        <dbReference type="Pfam" id="PF12728"/>
    </source>
</evidence>
<evidence type="ECO:0000313" key="2">
    <source>
        <dbReference type="EMBL" id="GGM34672.1"/>
    </source>
</evidence>
<reference evidence="2" key="1">
    <citation type="journal article" date="2014" name="Int. J. Syst. Evol. Microbiol.">
        <title>Complete genome sequence of Corynebacterium casei LMG S-19264T (=DSM 44701T), isolated from a smear-ripened cheese.</title>
        <authorList>
            <consortium name="US DOE Joint Genome Institute (JGI-PGF)"/>
            <person name="Walter F."/>
            <person name="Albersmeier A."/>
            <person name="Kalinowski J."/>
            <person name="Ruckert C."/>
        </authorList>
    </citation>
    <scope>NUCLEOTIDE SEQUENCE</scope>
    <source>
        <strain evidence="2">CGMCC 1.6333</strain>
    </source>
</reference>
<sequence length="91" mass="10789">MNKLSFEVPQGFADKYFEELVQMNREAIEEIVSFSQVERRYLTKKEACDYLNVSYQTLQSMITNGLNTIKIGSKYFIDVQDIHIFMKKHKK</sequence>
<dbReference type="Proteomes" id="UP000618460">
    <property type="component" value="Unassembled WGS sequence"/>
</dbReference>
<dbReference type="InterPro" id="IPR010093">
    <property type="entry name" value="SinI_DNA-bd"/>
</dbReference>
<dbReference type="Pfam" id="PF12728">
    <property type="entry name" value="HTH_17"/>
    <property type="match status" value="1"/>
</dbReference>
<dbReference type="GO" id="GO:0003677">
    <property type="term" value="F:DNA binding"/>
    <property type="evidence" value="ECO:0007669"/>
    <property type="project" value="InterPro"/>
</dbReference>
<evidence type="ECO:0000313" key="3">
    <source>
        <dbReference type="Proteomes" id="UP000618460"/>
    </source>
</evidence>
<protein>
    <recommendedName>
        <fullName evidence="1">Helix-turn-helix domain-containing protein</fullName>
    </recommendedName>
</protein>
<comment type="caution">
    <text evidence="2">The sequence shown here is derived from an EMBL/GenBank/DDBJ whole genome shotgun (WGS) entry which is preliminary data.</text>
</comment>
<proteinExistence type="predicted"/>
<keyword evidence="3" id="KW-1185">Reference proteome</keyword>
<dbReference type="EMBL" id="BMLG01000011">
    <property type="protein sequence ID" value="GGM34672.1"/>
    <property type="molecule type" value="Genomic_DNA"/>
</dbReference>
<dbReference type="NCBIfam" id="TIGR01764">
    <property type="entry name" value="excise"/>
    <property type="match status" value="1"/>
</dbReference>
<feature type="domain" description="Helix-turn-helix" evidence="1">
    <location>
        <begin position="41"/>
        <end position="89"/>
    </location>
</feature>
<name>A0A917TRX8_9BACI</name>
<reference evidence="2" key="2">
    <citation type="submission" date="2020-09" db="EMBL/GenBank/DDBJ databases">
        <authorList>
            <person name="Sun Q."/>
            <person name="Zhou Y."/>
        </authorList>
    </citation>
    <scope>NUCLEOTIDE SEQUENCE</scope>
    <source>
        <strain evidence="2">CGMCC 1.6333</strain>
    </source>
</reference>
<dbReference type="OrthoDB" id="2876156at2"/>
<dbReference type="InterPro" id="IPR009061">
    <property type="entry name" value="DNA-bd_dom_put_sf"/>
</dbReference>
<dbReference type="SUPFAM" id="SSF46955">
    <property type="entry name" value="Putative DNA-binding domain"/>
    <property type="match status" value="1"/>
</dbReference>
<organism evidence="2 3">
    <name type="scientific">Paraliobacillus quinghaiensis</name>
    <dbReference type="NCBI Taxonomy" id="470815"/>
    <lineage>
        <taxon>Bacteria</taxon>
        <taxon>Bacillati</taxon>
        <taxon>Bacillota</taxon>
        <taxon>Bacilli</taxon>
        <taxon>Bacillales</taxon>
        <taxon>Bacillaceae</taxon>
        <taxon>Paraliobacillus</taxon>
    </lineage>
</organism>
<dbReference type="RefSeq" id="WP_117155533.1">
    <property type="nucleotide sequence ID" value="NZ_BMLG01000011.1"/>
</dbReference>